<accession>Q2RVD2</accession>
<feature type="compositionally biased region" description="Low complexity" evidence="1">
    <location>
        <begin position="34"/>
        <end position="48"/>
    </location>
</feature>
<proteinExistence type="predicted"/>
<dbReference type="KEGG" id="rru:Rru_A1112"/>
<dbReference type="STRING" id="269796.Rru_A1112"/>
<evidence type="ECO:0000256" key="1">
    <source>
        <dbReference type="SAM" id="MobiDB-lite"/>
    </source>
</evidence>
<dbReference type="EnsemblBacteria" id="ABC21913">
    <property type="protein sequence ID" value="ABC21913"/>
    <property type="gene ID" value="Rru_A1112"/>
</dbReference>
<dbReference type="EMBL" id="CP000230">
    <property type="protein sequence ID" value="ABC21913.1"/>
    <property type="molecule type" value="Genomic_DNA"/>
</dbReference>
<gene>
    <name evidence="2" type="ordered locus">Rru_A1112</name>
</gene>
<keyword evidence="3" id="KW-1185">Reference proteome</keyword>
<dbReference type="Proteomes" id="UP000001929">
    <property type="component" value="Chromosome"/>
</dbReference>
<reference evidence="2 3" key="1">
    <citation type="journal article" date="2011" name="Stand. Genomic Sci.">
        <title>Complete genome sequence of Rhodospirillum rubrum type strain (S1).</title>
        <authorList>
            <person name="Munk A.C."/>
            <person name="Copeland A."/>
            <person name="Lucas S."/>
            <person name="Lapidus A."/>
            <person name="Del Rio T.G."/>
            <person name="Barry K."/>
            <person name="Detter J.C."/>
            <person name="Hammon N."/>
            <person name="Israni S."/>
            <person name="Pitluck S."/>
            <person name="Brettin T."/>
            <person name="Bruce D."/>
            <person name="Han C."/>
            <person name="Tapia R."/>
            <person name="Gilna P."/>
            <person name="Schmutz J."/>
            <person name="Larimer F."/>
            <person name="Land M."/>
            <person name="Kyrpides N.C."/>
            <person name="Mavromatis K."/>
            <person name="Richardson P."/>
            <person name="Rohde M."/>
            <person name="Goker M."/>
            <person name="Klenk H.P."/>
            <person name="Zhang Y."/>
            <person name="Roberts G.P."/>
            <person name="Reslewic S."/>
            <person name="Schwartz D.C."/>
        </authorList>
    </citation>
    <scope>NUCLEOTIDE SEQUENCE [LARGE SCALE GENOMIC DNA]</scope>
    <source>
        <strain evidence="3">ATCC 11170 / ATH 1.1.1 / DSM 467 / LMG 4362 / NCIMB 8255 / S1</strain>
    </source>
</reference>
<dbReference type="AlphaFoldDB" id="Q2RVD2"/>
<organism evidence="2 3">
    <name type="scientific">Rhodospirillum rubrum (strain ATCC 11170 / ATH 1.1.1 / DSM 467 / LMG 4362 / NCIMB 8255 / S1)</name>
    <dbReference type="NCBI Taxonomy" id="269796"/>
    <lineage>
        <taxon>Bacteria</taxon>
        <taxon>Pseudomonadati</taxon>
        <taxon>Pseudomonadota</taxon>
        <taxon>Alphaproteobacteria</taxon>
        <taxon>Rhodospirillales</taxon>
        <taxon>Rhodospirillaceae</taxon>
        <taxon>Rhodospirillum</taxon>
    </lineage>
</organism>
<sequence>MGILIVAGIGLLGYGLYSKRAHLGEPAATPQAAQPIPAFAAPPQALPQAVPPAQPGARPGQIAGGWERAPGMAPPAPLRPFDTLSLGEPAGSTVRTYQVSGSVLVLEVVGGGKPARFIAVDLNAGAIIGRLVPTDAP</sequence>
<dbReference type="PATRIC" id="fig|269796.9.peg.1171"/>
<name>Q2RVD2_RHORT</name>
<evidence type="ECO:0000313" key="2">
    <source>
        <dbReference type="EMBL" id="ABC21913.1"/>
    </source>
</evidence>
<protein>
    <submittedName>
        <fullName evidence="2">Uncharacterized protein</fullName>
    </submittedName>
</protein>
<dbReference type="HOGENOM" id="CLU_1766587_0_0_5"/>
<feature type="region of interest" description="Disordered" evidence="1">
    <location>
        <begin position="34"/>
        <end position="84"/>
    </location>
</feature>
<evidence type="ECO:0000313" key="3">
    <source>
        <dbReference type="Proteomes" id="UP000001929"/>
    </source>
</evidence>